<feature type="compositionally biased region" description="Gly residues" evidence="1">
    <location>
        <begin position="134"/>
        <end position="148"/>
    </location>
</feature>
<protein>
    <submittedName>
        <fullName evidence="2">Uncharacterized protein</fullName>
    </submittedName>
</protein>
<feature type="compositionally biased region" description="Pro residues" evidence="1">
    <location>
        <begin position="196"/>
        <end position="206"/>
    </location>
</feature>
<evidence type="ECO:0000313" key="2">
    <source>
        <dbReference type="EMBL" id="CAK0900128.1"/>
    </source>
</evidence>
<reference evidence="2" key="1">
    <citation type="submission" date="2023-10" db="EMBL/GenBank/DDBJ databases">
        <authorList>
            <person name="Chen Y."/>
            <person name="Shah S."/>
            <person name="Dougan E. K."/>
            <person name="Thang M."/>
            <person name="Chan C."/>
        </authorList>
    </citation>
    <scope>NUCLEOTIDE SEQUENCE [LARGE SCALE GENOMIC DNA]</scope>
</reference>
<feature type="region of interest" description="Disordered" evidence="1">
    <location>
        <begin position="32"/>
        <end position="161"/>
    </location>
</feature>
<feature type="region of interest" description="Disordered" evidence="1">
    <location>
        <begin position="178"/>
        <end position="306"/>
    </location>
</feature>
<feature type="non-terminal residue" evidence="2">
    <location>
        <position position="617"/>
    </location>
</feature>
<dbReference type="Proteomes" id="UP001189429">
    <property type="component" value="Unassembled WGS sequence"/>
</dbReference>
<feature type="compositionally biased region" description="Low complexity" evidence="1">
    <location>
        <begin position="33"/>
        <end position="43"/>
    </location>
</feature>
<organism evidence="2 3">
    <name type="scientific">Prorocentrum cordatum</name>
    <dbReference type="NCBI Taxonomy" id="2364126"/>
    <lineage>
        <taxon>Eukaryota</taxon>
        <taxon>Sar</taxon>
        <taxon>Alveolata</taxon>
        <taxon>Dinophyceae</taxon>
        <taxon>Prorocentrales</taxon>
        <taxon>Prorocentraceae</taxon>
        <taxon>Prorocentrum</taxon>
    </lineage>
</organism>
<dbReference type="EMBL" id="CAUYUJ010020727">
    <property type="protein sequence ID" value="CAK0900128.1"/>
    <property type="molecule type" value="Genomic_DNA"/>
</dbReference>
<feature type="compositionally biased region" description="Low complexity" evidence="1">
    <location>
        <begin position="328"/>
        <end position="364"/>
    </location>
</feature>
<feature type="region of interest" description="Disordered" evidence="1">
    <location>
        <begin position="440"/>
        <end position="617"/>
    </location>
</feature>
<feature type="compositionally biased region" description="Low complexity" evidence="1">
    <location>
        <begin position="100"/>
        <end position="114"/>
    </location>
</feature>
<evidence type="ECO:0000313" key="3">
    <source>
        <dbReference type="Proteomes" id="UP001189429"/>
    </source>
</evidence>
<sequence length="617" mass="64676">MGPGQMGSGSRAGRIADALAMPCDPVLVREVYSGGSPASASGSLRRQLARDEQASATGLKADAPVFLPSQDASSTKGLKADAQAFQPRSHGGSDLERWAAKASASRRAGLKASAPEFRPQAPAPACPSRPSGWQDGGQAGGCGGGGSCGSSCLGQAPQGDVAPSKVLQATATAFQPIISAPPPAFNHLQQQQQLPQPQPQPQPLPQPHQMQQQQQQVQQHVQVPQQMQQHEQMRQQQHMQAQQTQQPQQPQQQPQQQQPQLQQMLQQQPQQQPQQHLPLQQPRPTHQLQQQMLPQMQQQAQQPLAPRRAHALMPLSQLPQDRQHLLGPQGPQAQQPQQPVGTYQTVPLSLPPAAAGQPGWAGNAGSAGPSEQQWGPGAASAPQQPWSQPSGGQPQTPVYSVGESFGTFSGPGGDAGARRPPWWTFGGGSVAAAAGGCACGDGAAAEGERPWASSVGAAGGAQQPWAFDVGRPAESAADEQWSSDRSAGAVRNGVAWAPAAARPGDAPEPAEPSSMRSQPMCDDGGDDDDEVWASIASRVDKKAKTPTRGAETSTGGADAGVQGRLTVTSSPFRDIRLKDASESNLSWRDAAADESRQGAASSVSQLPADRSHRQHSK</sequence>
<proteinExistence type="predicted"/>
<keyword evidence="3" id="KW-1185">Reference proteome</keyword>
<feature type="region of interest" description="Disordered" evidence="1">
    <location>
        <begin position="321"/>
        <end position="421"/>
    </location>
</feature>
<accession>A0ABN9XJY1</accession>
<name>A0ABN9XJY1_9DINO</name>
<comment type="caution">
    <text evidence="2">The sequence shown here is derived from an EMBL/GenBank/DDBJ whole genome shotgun (WGS) entry which is preliminary data.</text>
</comment>
<feature type="compositionally biased region" description="Low complexity" evidence="1">
    <location>
        <begin position="489"/>
        <end position="504"/>
    </location>
</feature>
<gene>
    <name evidence="2" type="ORF">PCOR1329_LOCUS77514</name>
</gene>
<feature type="compositionally biased region" description="Low complexity" evidence="1">
    <location>
        <begin position="207"/>
        <end position="306"/>
    </location>
</feature>
<feature type="compositionally biased region" description="Low complexity" evidence="1">
    <location>
        <begin position="372"/>
        <end position="395"/>
    </location>
</feature>
<evidence type="ECO:0000256" key="1">
    <source>
        <dbReference type="SAM" id="MobiDB-lite"/>
    </source>
</evidence>